<dbReference type="Proteomes" id="UP000199656">
    <property type="component" value="Unassembled WGS sequence"/>
</dbReference>
<dbReference type="InterPro" id="IPR012334">
    <property type="entry name" value="Pectin_lyas_fold"/>
</dbReference>
<dbReference type="EMBL" id="FNRL01000020">
    <property type="protein sequence ID" value="SEA87755.1"/>
    <property type="molecule type" value="Genomic_DNA"/>
</dbReference>
<dbReference type="Gene3D" id="2.160.20.10">
    <property type="entry name" value="Single-stranded right-handed beta-helix, Pectin lyase-like"/>
    <property type="match status" value="1"/>
</dbReference>
<dbReference type="GO" id="GO:0016829">
    <property type="term" value="F:lyase activity"/>
    <property type="evidence" value="ECO:0007669"/>
    <property type="project" value="UniProtKB-KW"/>
</dbReference>
<protein>
    <submittedName>
        <fullName evidence="2">Pectate lyase superfamily protein</fullName>
    </submittedName>
</protein>
<evidence type="ECO:0000313" key="3">
    <source>
        <dbReference type="Proteomes" id="UP000199656"/>
    </source>
</evidence>
<dbReference type="SUPFAM" id="SSF51126">
    <property type="entry name" value="Pectin lyase-like"/>
    <property type="match status" value="1"/>
</dbReference>
<reference evidence="3" key="1">
    <citation type="submission" date="2016-10" db="EMBL/GenBank/DDBJ databases">
        <authorList>
            <person name="Varghese N."/>
            <person name="Submissions S."/>
        </authorList>
    </citation>
    <scope>NUCLEOTIDE SEQUENCE [LARGE SCALE GENOMIC DNA]</scope>
    <source>
        <strain evidence="3">DSM 23920</strain>
    </source>
</reference>
<dbReference type="Pfam" id="PF12708">
    <property type="entry name" value="Pect-lyase_RHGA_epim"/>
    <property type="match status" value="1"/>
</dbReference>
<dbReference type="InterPro" id="IPR024535">
    <property type="entry name" value="RHGA/B-epi-like_pectate_lyase"/>
</dbReference>
<keyword evidence="2" id="KW-0456">Lyase</keyword>
<evidence type="ECO:0000313" key="2">
    <source>
        <dbReference type="EMBL" id="SEA87755.1"/>
    </source>
</evidence>
<keyword evidence="3" id="KW-1185">Reference proteome</keyword>
<dbReference type="RefSeq" id="WP_089763603.1">
    <property type="nucleotide sequence ID" value="NZ_BKAT01000033.1"/>
</dbReference>
<accession>A0A1H4ERR9</accession>
<evidence type="ECO:0000259" key="1">
    <source>
        <dbReference type="Pfam" id="PF12708"/>
    </source>
</evidence>
<gene>
    <name evidence="2" type="ORF">SAMN05660909_03899</name>
</gene>
<dbReference type="InterPro" id="IPR011050">
    <property type="entry name" value="Pectin_lyase_fold/virulence"/>
</dbReference>
<feature type="domain" description="Rhamnogalacturonase A/B/Epimerase-like pectate lyase" evidence="1">
    <location>
        <begin position="82"/>
        <end position="322"/>
    </location>
</feature>
<dbReference type="OrthoDB" id="606446at2"/>
<name>A0A1H4ERR9_9BACT</name>
<dbReference type="AlphaFoldDB" id="A0A1H4ERR9"/>
<dbReference type="STRING" id="408074.SAMN05660909_03899"/>
<sequence length="554" mass="59275">MTVQNICALLATPTPIANEVYHVLGYYKPGDGGGGDFYWDATSNETPDYGTIFDTDTNAVCETQTISPNLTGRWKRLYNEPVNVKWFGARGNWNGTSGNDDVLYFQRAFSFLAATHTDTLYVPAGRYLFNSAVTLPSFLTLIGDSNGAAGLYPTLLVANNNTAVFTAASMQSVSIKSIGFTAVGAGKGVAYAYKQSNLTLYSARCLFDNCNIWSDMAGGFYGNFILTKWINCIFGYLGNTKPTSFLPIYSKGNISALQSNANTVEGCYILHSGGSDTIYFEAGTDLVIRECRFESCFADATIRCLGIAKVNISDCYFENCNGIGTLYPIILSNDSTNATSCYAVSITGSYAQLSPNNLSFVRMLGAVGGIIFNNNRLTNLDNKNISSGIGGDNKGFSCFAGNRISGTPSSSYPKQGQIFPEEGTWTPELKFTSGTSNNIYEIQSGTYTRSGNMITASFKVKVTTVDTARAGVAYILLNNLPAAKTVTHEAYSGSIYNYSGVTLQTGFTQLGIGVASGTPNLHFMQNGSGSPALLLPAAGCVNGFSITGTIIYQV</sequence>
<organism evidence="2 3">
    <name type="scientific">Chitinophaga terrae</name>
    <name type="common">ex Kim and Jung 2007</name>
    <dbReference type="NCBI Taxonomy" id="408074"/>
    <lineage>
        <taxon>Bacteria</taxon>
        <taxon>Pseudomonadati</taxon>
        <taxon>Bacteroidota</taxon>
        <taxon>Chitinophagia</taxon>
        <taxon>Chitinophagales</taxon>
        <taxon>Chitinophagaceae</taxon>
        <taxon>Chitinophaga</taxon>
    </lineage>
</organism>
<proteinExistence type="predicted"/>